<keyword evidence="4 6" id="KW-1133">Transmembrane helix</keyword>
<dbReference type="EMBL" id="JPIU01000023">
    <property type="protein sequence ID" value="KIO47365.1"/>
    <property type="molecule type" value="Genomic_DNA"/>
</dbReference>
<dbReference type="Proteomes" id="UP000031937">
    <property type="component" value="Unassembled WGS sequence"/>
</dbReference>
<comment type="caution">
    <text evidence="9">The sequence shown here is derived from an EMBL/GenBank/DDBJ whole genome shotgun (WGS) entry which is preliminary data.</text>
</comment>
<reference evidence="9 11" key="1">
    <citation type="submission" date="2014-07" db="EMBL/GenBank/DDBJ databases">
        <title>Porphyromonadaceae bacterium OUH 308042 = ATCC BAA-2681 = DSM 28342 draft genome.</title>
        <authorList>
            <person name="Sydenham T.V."/>
            <person name="Hasman H."/>
            <person name="Justensen U.S."/>
        </authorList>
    </citation>
    <scope>NUCLEOTIDE SEQUENCE [LARGE SCALE GENOMIC DNA]</scope>
    <source>
        <strain evidence="9 11">OUH 308042</strain>
    </source>
</reference>
<feature type="transmembrane region" description="Helical" evidence="6">
    <location>
        <begin position="242"/>
        <end position="260"/>
    </location>
</feature>
<dbReference type="AlphaFoldDB" id="A0A0C3R9L9"/>
<feature type="transmembrane region" description="Helical" evidence="6">
    <location>
        <begin position="122"/>
        <end position="141"/>
    </location>
</feature>
<evidence type="ECO:0000313" key="8">
    <source>
        <dbReference type="EMBL" id="KIO42649.1"/>
    </source>
</evidence>
<feature type="transmembrane region" description="Helical" evidence="6">
    <location>
        <begin position="147"/>
        <end position="167"/>
    </location>
</feature>
<feature type="transmembrane region" description="Helical" evidence="6">
    <location>
        <begin position="40"/>
        <end position="58"/>
    </location>
</feature>
<protein>
    <recommendedName>
        <fullName evidence="7">EamA domain-containing protein</fullName>
    </recommendedName>
</protein>
<comment type="subcellular location">
    <subcellularLocation>
        <location evidence="1">Membrane</location>
        <topology evidence="1">Multi-pass membrane protein</topology>
    </subcellularLocation>
</comment>
<proteinExistence type="inferred from homology"/>
<feature type="domain" description="EamA" evidence="7">
    <location>
        <begin position="5"/>
        <end position="139"/>
    </location>
</feature>
<dbReference type="OrthoDB" id="9806740at2"/>
<evidence type="ECO:0000256" key="5">
    <source>
        <dbReference type="ARBA" id="ARBA00023136"/>
    </source>
</evidence>
<dbReference type="InterPro" id="IPR037185">
    <property type="entry name" value="EmrE-like"/>
</dbReference>
<evidence type="ECO:0000313" key="10">
    <source>
        <dbReference type="Proteomes" id="UP000031937"/>
    </source>
</evidence>
<dbReference type="EMBL" id="JPIT01000038">
    <property type="protein sequence ID" value="KIO42649.1"/>
    <property type="molecule type" value="Genomic_DNA"/>
</dbReference>
<gene>
    <name evidence="9" type="ORF">BA92_00910</name>
    <name evidence="8" type="ORF">IE90_14230</name>
</gene>
<keyword evidence="3 6" id="KW-0812">Transmembrane</keyword>
<evidence type="ECO:0000313" key="9">
    <source>
        <dbReference type="EMBL" id="KIO47365.1"/>
    </source>
</evidence>
<organism evidence="9 11">
    <name type="scientific">Sanguibacteroides justesenii</name>
    <dbReference type="NCBI Taxonomy" id="1547597"/>
    <lineage>
        <taxon>Bacteria</taxon>
        <taxon>Pseudomonadati</taxon>
        <taxon>Bacteroidota</taxon>
        <taxon>Bacteroidia</taxon>
        <taxon>Bacteroidales</taxon>
        <taxon>Porphyromonadaceae</taxon>
        <taxon>Sanguibacteroides</taxon>
    </lineage>
</organism>
<dbReference type="InterPro" id="IPR000620">
    <property type="entry name" value="EamA_dom"/>
</dbReference>
<dbReference type="GO" id="GO:0016020">
    <property type="term" value="C:membrane"/>
    <property type="evidence" value="ECO:0007669"/>
    <property type="project" value="UniProtKB-SubCell"/>
</dbReference>
<feature type="transmembrane region" description="Helical" evidence="6">
    <location>
        <begin position="179"/>
        <end position="198"/>
    </location>
</feature>
<feature type="transmembrane region" description="Helical" evidence="6">
    <location>
        <begin position="70"/>
        <end position="89"/>
    </location>
</feature>
<dbReference type="PANTHER" id="PTHR32322">
    <property type="entry name" value="INNER MEMBRANE TRANSPORTER"/>
    <property type="match status" value="1"/>
</dbReference>
<dbReference type="Pfam" id="PF00892">
    <property type="entry name" value="EamA"/>
    <property type="match status" value="2"/>
</dbReference>
<evidence type="ECO:0000256" key="3">
    <source>
        <dbReference type="ARBA" id="ARBA00022692"/>
    </source>
</evidence>
<evidence type="ECO:0000256" key="6">
    <source>
        <dbReference type="SAM" id="Phobius"/>
    </source>
</evidence>
<evidence type="ECO:0000256" key="4">
    <source>
        <dbReference type="ARBA" id="ARBA00022989"/>
    </source>
</evidence>
<feature type="transmembrane region" description="Helical" evidence="6">
    <location>
        <begin position="95"/>
        <end position="115"/>
    </location>
</feature>
<feature type="transmembrane region" description="Helical" evidence="6">
    <location>
        <begin position="266"/>
        <end position="284"/>
    </location>
</feature>
<evidence type="ECO:0000313" key="11">
    <source>
        <dbReference type="Proteomes" id="UP000031980"/>
    </source>
</evidence>
<feature type="transmembrane region" description="Helical" evidence="6">
    <location>
        <begin position="210"/>
        <end position="230"/>
    </location>
</feature>
<accession>A0A0C3R9L9</accession>
<dbReference type="Gene3D" id="1.10.3730.20">
    <property type="match status" value="1"/>
</dbReference>
<feature type="domain" description="EamA" evidence="7">
    <location>
        <begin position="148"/>
        <end position="283"/>
    </location>
</feature>
<evidence type="ECO:0000256" key="2">
    <source>
        <dbReference type="ARBA" id="ARBA00007362"/>
    </source>
</evidence>
<name>A0A0C3R9L9_9PORP</name>
<evidence type="ECO:0000256" key="1">
    <source>
        <dbReference type="ARBA" id="ARBA00004141"/>
    </source>
</evidence>
<dbReference type="PANTHER" id="PTHR32322:SF2">
    <property type="entry name" value="EAMA DOMAIN-CONTAINING PROTEIN"/>
    <property type="match status" value="1"/>
</dbReference>
<keyword evidence="11" id="KW-1185">Reference proteome</keyword>
<keyword evidence="5 6" id="KW-0472">Membrane</keyword>
<dbReference type="Proteomes" id="UP000031980">
    <property type="component" value="Unassembled WGS sequence"/>
</dbReference>
<evidence type="ECO:0000259" key="7">
    <source>
        <dbReference type="Pfam" id="PF00892"/>
    </source>
</evidence>
<dbReference type="SUPFAM" id="SSF103481">
    <property type="entry name" value="Multidrug resistance efflux transporter EmrE"/>
    <property type="match status" value="2"/>
</dbReference>
<comment type="similarity">
    <text evidence="2">Belongs to the EamA transporter family.</text>
</comment>
<dbReference type="InterPro" id="IPR050638">
    <property type="entry name" value="AA-Vitamin_Transporters"/>
</dbReference>
<reference evidence="8 10" key="2">
    <citation type="submission" date="2014-07" db="EMBL/GenBank/DDBJ databases">
        <title>Porphyromonadaceae bacterium OUH 334697 = ATCC BAA-2682 = DSM 28341 draft genome.</title>
        <authorList>
            <person name="Sydenham T.V."/>
            <person name="Hasman H."/>
            <person name="Justesen U.S."/>
        </authorList>
    </citation>
    <scope>NUCLEOTIDE SEQUENCE [LARGE SCALE GENOMIC DNA]</scope>
    <source>
        <strain evidence="8 10">OUH 334697</strain>
    </source>
</reference>
<dbReference type="RefSeq" id="WP_041504532.1">
    <property type="nucleotide sequence ID" value="NZ_JPIT01000038.1"/>
</dbReference>
<sequence length="288" mass="31717">MKKVKGIVFAAVSAATFGLIPLYANQAIIDGVNNETILVYRYGIAGLLYAIYLWISKVSMRLSLAELREVLIAGVGGYGITAFFLFLSYHYMPTGMATAIHFFYPVVVAVLMAVFYREKLSVVVKVGILMAIVGVYFLSWSPGEIKWFGLFFVLMSTLTYGSYIVALNRPVLKRINPDVLTCYVMLFSAAFYFLVAVVQGKLEIVARPAFVLDMFLLALLSTILSARLLVAAVKLIGPVPSSVLGTLEPLTAITVGVFYFHEQLTFLNYVGLIVVIVAVTIVICKMKK</sequence>